<protein>
    <recommendedName>
        <fullName evidence="6">Methylosome protein 50</fullName>
    </recommendedName>
</protein>
<dbReference type="Gene3D" id="2.130.10.10">
    <property type="entry name" value="YVTN repeat-like/Quinoprotein amine dehydrogenase"/>
    <property type="match status" value="1"/>
</dbReference>
<gene>
    <name evidence="4" type="ORF">PYW07_003958</name>
</gene>
<keyword evidence="5" id="KW-1185">Reference proteome</keyword>
<dbReference type="AlphaFoldDB" id="A0AAD7YPH1"/>
<dbReference type="InterPro" id="IPR001680">
    <property type="entry name" value="WD40_rpt"/>
</dbReference>
<organism evidence="4 5">
    <name type="scientific">Mythimna separata</name>
    <name type="common">Oriental armyworm</name>
    <name type="synonym">Pseudaletia separata</name>
    <dbReference type="NCBI Taxonomy" id="271217"/>
    <lineage>
        <taxon>Eukaryota</taxon>
        <taxon>Metazoa</taxon>
        <taxon>Ecdysozoa</taxon>
        <taxon>Arthropoda</taxon>
        <taxon>Hexapoda</taxon>
        <taxon>Insecta</taxon>
        <taxon>Pterygota</taxon>
        <taxon>Neoptera</taxon>
        <taxon>Endopterygota</taxon>
        <taxon>Lepidoptera</taxon>
        <taxon>Glossata</taxon>
        <taxon>Ditrysia</taxon>
        <taxon>Noctuoidea</taxon>
        <taxon>Noctuidae</taxon>
        <taxon>Noctuinae</taxon>
        <taxon>Hadenini</taxon>
        <taxon>Mythimna</taxon>
    </lineage>
</organism>
<accession>A0AAD7YPH1</accession>
<comment type="subcellular location">
    <subcellularLocation>
        <location evidence="1">Cytoplasm</location>
    </subcellularLocation>
</comment>
<dbReference type="PANTHER" id="PTHR46853:SF1">
    <property type="entry name" value="METHYLOSOME PROTEIN 50"/>
    <property type="match status" value="1"/>
</dbReference>
<dbReference type="PROSITE" id="PS50082">
    <property type="entry name" value="WD_REPEATS_2"/>
    <property type="match status" value="2"/>
</dbReference>
<comment type="caution">
    <text evidence="4">The sequence shown here is derived from an EMBL/GenBank/DDBJ whole genome shotgun (WGS) entry which is preliminary data.</text>
</comment>
<evidence type="ECO:0000313" key="5">
    <source>
        <dbReference type="Proteomes" id="UP001231518"/>
    </source>
</evidence>
<dbReference type="InterPro" id="IPR052139">
    <property type="entry name" value="Methylosome_Comp_WDR77"/>
</dbReference>
<dbReference type="InterPro" id="IPR036322">
    <property type="entry name" value="WD40_repeat_dom_sf"/>
</dbReference>
<evidence type="ECO:0000256" key="2">
    <source>
        <dbReference type="ARBA" id="ARBA00022490"/>
    </source>
</evidence>
<evidence type="ECO:0008006" key="6">
    <source>
        <dbReference type="Google" id="ProtNLM"/>
    </source>
</evidence>
<dbReference type="InterPro" id="IPR015943">
    <property type="entry name" value="WD40/YVTN_repeat-like_dom_sf"/>
</dbReference>
<dbReference type="GO" id="GO:0007309">
    <property type="term" value="P:oocyte axis specification"/>
    <property type="evidence" value="ECO:0007669"/>
    <property type="project" value="TreeGrafter"/>
</dbReference>
<dbReference type="PANTHER" id="PTHR46853">
    <property type="entry name" value="METHYLOSOME PROTEIN 50"/>
    <property type="match status" value="1"/>
</dbReference>
<keyword evidence="3" id="KW-0853">WD repeat</keyword>
<proteinExistence type="predicted"/>
<dbReference type="Proteomes" id="UP001231518">
    <property type="component" value="Chromosome 15"/>
</dbReference>
<evidence type="ECO:0000256" key="1">
    <source>
        <dbReference type="ARBA" id="ARBA00004496"/>
    </source>
</evidence>
<dbReference type="SUPFAM" id="SSF50978">
    <property type="entry name" value="WD40 repeat-like"/>
    <property type="match status" value="1"/>
</dbReference>
<sequence length="333" mass="36790">MDNSNKIVPPHLNAEIYRTDTTGTNTISYLDYIAIHSDGSVLIGSSELTGRYWNGGVSVYKGIDNAKCVQNEEKRSIPLSSGTADGCFIGTSSKVLTCEDSGAVTVWANKNDAWNQWKEEISAAEHDDAALAVDCLEPDRLYVTSGADGNVKVWDITDMICIRNYGAAHSLMINALKVRPKSTTNFATGSMDEYVTLWDDNVDKPVLDIWKNDSCVRCISWMDEHSLLVGDEAGVLRLLDIRNIGDQVIVAEFPAPVHKLAVHPDGDKVAVCCDNKIVTVCQAELKCEPKVIYHDRHMHSNFVRGAAWDLEDKTILHTVGWNGDFKSHSVLFD</sequence>
<feature type="repeat" description="WD" evidence="3">
    <location>
        <begin position="123"/>
        <end position="164"/>
    </location>
</feature>
<dbReference type="Pfam" id="PF00400">
    <property type="entry name" value="WD40"/>
    <property type="match status" value="2"/>
</dbReference>
<keyword evidence="2" id="KW-0963">Cytoplasm</keyword>
<feature type="repeat" description="WD" evidence="3">
    <location>
        <begin position="166"/>
        <end position="199"/>
    </location>
</feature>
<dbReference type="SMART" id="SM00320">
    <property type="entry name" value="WD40"/>
    <property type="match status" value="4"/>
</dbReference>
<dbReference type="EMBL" id="JARGEI010000012">
    <property type="protein sequence ID" value="KAJ8722778.1"/>
    <property type="molecule type" value="Genomic_DNA"/>
</dbReference>
<reference evidence="4" key="1">
    <citation type="submission" date="2023-03" db="EMBL/GenBank/DDBJ databases">
        <title>Chromosome-level genomes of two armyworms, Mythimna separata and Mythimna loreyi, provide insights into the biosynthesis and reception of sex pheromones.</title>
        <authorList>
            <person name="Zhao H."/>
        </authorList>
    </citation>
    <scope>NUCLEOTIDE SEQUENCE</scope>
    <source>
        <strain evidence="4">BeijingLab</strain>
        <tissue evidence="4">Pupa</tissue>
    </source>
</reference>
<evidence type="ECO:0000256" key="3">
    <source>
        <dbReference type="PROSITE-ProRule" id="PRU00221"/>
    </source>
</evidence>
<evidence type="ECO:0000313" key="4">
    <source>
        <dbReference type="EMBL" id="KAJ8722778.1"/>
    </source>
</evidence>
<dbReference type="GO" id="GO:0034709">
    <property type="term" value="C:methylosome"/>
    <property type="evidence" value="ECO:0007669"/>
    <property type="project" value="TreeGrafter"/>
</dbReference>
<name>A0AAD7YPH1_MYTSE</name>